<protein>
    <recommendedName>
        <fullName evidence="1">F-box domain-containing protein</fullName>
    </recommendedName>
</protein>
<dbReference type="AlphaFoldDB" id="G9EKJ1"/>
<dbReference type="Gene3D" id="1.20.1280.50">
    <property type="match status" value="1"/>
</dbReference>
<dbReference type="Pfam" id="PF00646">
    <property type="entry name" value="F-box"/>
    <property type="match status" value="1"/>
</dbReference>
<dbReference type="Proteomes" id="UP000002770">
    <property type="component" value="Unassembled WGS sequence"/>
</dbReference>
<dbReference type="SMART" id="SM00256">
    <property type="entry name" value="FBOX"/>
    <property type="match status" value="1"/>
</dbReference>
<name>G9EKJ1_9GAMM</name>
<dbReference type="RefSeq" id="WP_006869688.1">
    <property type="nucleotide sequence ID" value="NZ_JH413801.1"/>
</dbReference>
<organism evidence="2 3">
    <name type="scientific">Legionella drancourtii LLAP12</name>
    <dbReference type="NCBI Taxonomy" id="658187"/>
    <lineage>
        <taxon>Bacteria</taxon>
        <taxon>Pseudomonadati</taxon>
        <taxon>Pseudomonadota</taxon>
        <taxon>Gammaproteobacteria</taxon>
        <taxon>Legionellales</taxon>
        <taxon>Legionellaceae</taxon>
        <taxon>Legionella</taxon>
    </lineage>
</organism>
<dbReference type="InParanoid" id="G9EKJ1"/>
<dbReference type="HOGENOM" id="CLU_392697_0_0_6"/>
<dbReference type="PROSITE" id="PS50181">
    <property type="entry name" value="FBOX"/>
    <property type="match status" value="1"/>
</dbReference>
<dbReference type="EMBL" id="JH413801">
    <property type="protein sequence ID" value="EHL32342.1"/>
    <property type="molecule type" value="Genomic_DNA"/>
</dbReference>
<reference evidence="2 3" key="1">
    <citation type="journal article" date="2011" name="BMC Genomics">
        <title>Insight into cross-talk between intra-amoebal pathogens.</title>
        <authorList>
            <person name="Gimenez G."/>
            <person name="Bertelli C."/>
            <person name="Moliner C."/>
            <person name="Robert C."/>
            <person name="Raoult D."/>
            <person name="Fournier P.E."/>
            <person name="Greub G."/>
        </authorList>
    </citation>
    <scope>NUCLEOTIDE SEQUENCE [LARGE SCALE GENOMIC DNA]</scope>
    <source>
        <strain evidence="2 3">LLAP12</strain>
    </source>
</reference>
<accession>G9EKJ1</accession>
<dbReference type="Gene3D" id="1.25.40.20">
    <property type="entry name" value="Ankyrin repeat-containing domain"/>
    <property type="match status" value="1"/>
</dbReference>
<dbReference type="SUPFAM" id="SSF81383">
    <property type="entry name" value="F-box domain"/>
    <property type="match status" value="1"/>
</dbReference>
<dbReference type="InterPro" id="IPR036770">
    <property type="entry name" value="Ankyrin_rpt-contain_sf"/>
</dbReference>
<evidence type="ECO:0000313" key="2">
    <source>
        <dbReference type="EMBL" id="EHL32342.1"/>
    </source>
</evidence>
<feature type="domain" description="F-box" evidence="1">
    <location>
        <begin position="28"/>
        <end position="75"/>
    </location>
</feature>
<evidence type="ECO:0000313" key="3">
    <source>
        <dbReference type="Proteomes" id="UP000002770"/>
    </source>
</evidence>
<evidence type="ECO:0000259" key="1">
    <source>
        <dbReference type="PROSITE" id="PS50181"/>
    </source>
</evidence>
<dbReference type="SUPFAM" id="SSF48403">
    <property type="entry name" value="Ankyrin repeat"/>
    <property type="match status" value="1"/>
</dbReference>
<proteinExistence type="predicted"/>
<dbReference type="eggNOG" id="ENOG5031V4Z">
    <property type="taxonomic scope" value="Bacteria"/>
</dbReference>
<dbReference type="InterPro" id="IPR036047">
    <property type="entry name" value="F-box-like_dom_sf"/>
</dbReference>
<dbReference type="OrthoDB" id="5654077at2"/>
<sequence>MTRTPRIKQKRRKEQDYLAASDNSENQIDLLSSLSDELWYKILGYCSIEDIQQLAKTNTQFRDFIAKDKTFWQQKLNTFFPPLSSPIGEYSPHAAFWRTYYLDRSQLTKRYLELFSLAKEGKEDLLEQLDHTALCKVDHYGLTILDWLRKNKHQSILDQLFKQTSFGTALKWNPLCWSIICNQEKQIIRELLEKALKQASSQTSIFAQALRAAATTGQMDLLMKTISAAENLIQINANVLDCALSGSAAHGHINLVDYCFSLEIKPTIDGRNKALIRAAENGHLAIIEQLCNIEDFPRPSARELAKPFKAAIRLGYFNIIKYLTENNQFERRKIIEGLKIAIGKKRTAIAKYLIDLQNLPLLNESQMTDLTLSLWCTAREGQREIFAYLCGSITHPDNQKQLIKNLKPAFNYAVSYDKCLIIDYIGRSPASPLKLNTKLLSDYLLVANKQKNWPSFVHLYHLAKKYNPKITNDILGSKNHLPNEIPGHILPDLYDAYYDELIASIEQLNDPLINKAKLILNQQLQVYKEKSLFNHSKRNKHLHATLLKVICDIDNYKLTTAEELAHCFECMKDTKELSDSLEQINEIKDKILADIKEQSPVIKKAKILLSFHLKNTPKDTSFFSRKQKHSRLNAAIATIIDDINTYTLTTKEELAQRFNEMQNQKEFSDSLEEIAYIMNKIFGHGYADTNEHGIRINGSKRG</sequence>
<dbReference type="InterPro" id="IPR001810">
    <property type="entry name" value="F-box_dom"/>
</dbReference>
<keyword evidence="3" id="KW-1185">Reference proteome</keyword>
<gene>
    <name evidence="2" type="ORF">LDG_5726</name>
</gene>